<dbReference type="EMBL" id="JAEINI020000001">
    <property type="protein sequence ID" value="MCB5225577.1"/>
    <property type="molecule type" value="Genomic_DNA"/>
</dbReference>
<evidence type="ECO:0000313" key="3">
    <source>
        <dbReference type="Proteomes" id="UP000633814"/>
    </source>
</evidence>
<dbReference type="Pfam" id="PF08818">
    <property type="entry name" value="DUF1801"/>
    <property type="match status" value="1"/>
</dbReference>
<evidence type="ECO:0000259" key="1">
    <source>
        <dbReference type="Pfam" id="PF08818"/>
    </source>
</evidence>
<sequence length="143" mass="16122">MAELKTKATHASVADYISTRANDSQKTDCETLMAMFKKITGQPPKMWGPSIVGYGSYKYKYESGRTGEMCLTGFAIRGRELVVYLSCEDTSHASLLCKLGQHRMTKSCLYFKRLSDLDTTVLEQLVINSIEKINARYNENNNT</sequence>
<dbReference type="Proteomes" id="UP000633814">
    <property type="component" value="Unassembled WGS sequence"/>
</dbReference>
<dbReference type="InterPro" id="IPR014922">
    <property type="entry name" value="YdhG-like"/>
</dbReference>
<organism evidence="2 3">
    <name type="scientific">Alishewanella maricola</name>
    <dbReference type="NCBI Taxonomy" id="2795740"/>
    <lineage>
        <taxon>Bacteria</taxon>
        <taxon>Pseudomonadati</taxon>
        <taxon>Pseudomonadota</taxon>
        <taxon>Gammaproteobacteria</taxon>
        <taxon>Alteromonadales</taxon>
        <taxon>Alteromonadaceae</taxon>
        <taxon>Alishewanella</taxon>
    </lineage>
</organism>
<evidence type="ECO:0000313" key="2">
    <source>
        <dbReference type="EMBL" id="MCB5225577.1"/>
    </source>
</evidence>
<gene>
    <name evidence="2" type="ORF">JAO78_001930</name>
</gene>
<feature type="domain" description="YdhG-like" evidence="1">
    <location>
        <begin position="26"/>
        <end position="126"/>
    </location>
</feature>
<comment type="caution">
    <text evidence="2">The sequence shown here is derived from an EMBL/GenBank/DDBJ whole genome shotgun (WGS) entry which is preliminary data.</text>
</comment>
<name>A0ABS8BZU6_9ALTE</name>
<keyword evidence="3" id="KW-1185">Reference proteome</keyword>
<accession>A0ABS8BZU6</accession>
<protein>
    <submittedName>
        <fullName evidence="2">DUF1801 domain-containing protein</fullName>
    </submittedName>
</protein>
<proteinExistence type="predicted"/>
<dbReference type="RefSeq" id="WP_226749665.1">
    <property type="nucleotide sequence ID" value="NZ_JAEINI020000001.1"/>
</dbReference>
<reference evidence="2 3" key="1">
    <citation type="submission" date="2021-10" db="EMBL/GenBank/DDBJ databases">
        <title>Alishewanella koreense sp. nov. isolated from seawater of southwestern coast in South Korea and the proposal for the reclassification of Rheinheimera perlucida and Rheinheimera tuosuensis as Arsukibacterium perlucida and Arsukibacterium tuosuensis.</title>
        <authorList>
            <person name="Kim K.H."/>
            <person name="Ruan W."/>
            <person name="Kim K.R."/>
            <person name="Baek J.H."/>
            <person name="Jeon C.O."/>
        </authorList>
    </citation>
    <scope>NUCLEOTIDE SEQUENCE [LARGE SCALE GENOMIC DNA]</scope>
    <source>
        <strain evidence="2 3">16-MA</strain>
    </source>
</reference>